<reference evidence="9 10" key="1">
    <citation type="journal article" date="2017" name="Nat. Ecol. Evol.">
        <title>Scallop genome provides insights into evolution of bilaterian karyotype and development.</title>
        <authorList>
            <person name="Wang S."/>
            <person name="Zhang J."/>
            <person name="Jiao W."/>
            <person name="Li J."/>
            <person name="Xun X."/>
            <person name="Sun Y."/>
            <person name="Guo X."/>
            <person name="Huan P."/>
            <person name="Dong B."/>
            <person name="Zhang L."/>
            <person name="Hu X."/>
            <person name="Sun X."/>
            <person name="Wang J."/>
            <person name="Zhao C."/>
            <person name="Wang Y."/>
            <person name="Wang D."/>
            <person name="Huang X."/>
            <person name="Wang R."/>
            <person name="Lv J."/>
            <person name="Li Y."/>
            <person name="Zhang Z."/>
            <person name="Liu B."/>
            <person name="Lu W."/>
            <person name="Hui Y."/>
            <person name="Liang J."/>
            <person name="Zhou Z."/>
            <person name="Hou R."/>
            <person name="Li X."/>
            <person name="Liu Y."/>
            <person name="Li H."/>
            <person name="Ning X."/>
            <person name="Lin Y."/>
            <person name="Zhao L."/>
            <person name="Xing Q."/>
            <person name="Dou J."/>
            <person name="Li Y."/>
            <person name="Mao J."/>
            <person name="Guo H."/>
            <person name="Dou H."/>
            <person name="Li T."/>
            <person name="Mu C."/>
            <person name="Jiang W."/>
            <person name="Fu Q."/>
            <person name="Fu X."/>
            <person name="Miao Y."/>
            <person name="Liu J."/>
            <person name="Yu Q."/>
            <person name="Li R."/>
            <person name="Liao H."/>
            <person name="Li X."/>
            <person name="Kong Y."/>
            <person name="Jiang Z."/>
            <person name="Chourrout D."/>
            <person name="Li R."/>
            <person name="Bao Z."/>
        </authorList>
    </citation>
    <scope>NUCLEOTIDE SEQUENCE [LARGE SCALE GENOMIC DNA]</scope>
    <source>
        <strain evidence="9 10">PY_sf001</strain>
    </source>
</reference>
<dbReference type="EC" id="2.1.1.-" evidence="6"/>
<dbReference type="EMBL" id="NEDP02076718">
    <property type="protein sequence ID" value="OWF35599.1"/>
    <property type="molecule type" value="Genomic_DNA"/>
</dbReference>
<feature type="compositionally biased region" description="Acidic residues" evidence="7">
    <location>
        <begin position="378"/>
        <end position="389"/>
    </location>
</feature>
<keyword evidence="5 6" id="KW-0539">Nucleus</keyword>
<dbReference type="SUPFAM" id="SSF81822">
    <property type="entry name" value="RuBisCo LSMT C-terminal, substrate-binding domain"/>
    <property type="match status" value="1"/>
</dbReference>
<dbReference type="PANTHER" id="PTHR13271">
    <property type="entry name" value="UNCHARACTERIZED PUTATIVE METHYLTRANSFERASE"/>
    <property type="match status" value="1"/>
</dbReference>
<dbReference type="InterPro" id="IPR046341">
    <property type="entry name" value="SET_dom_sf"/>
</dbReference>
<dbReference type="GO" id="GO:0005634">
    <property type="term" value="C:nucleus"/>
    <property type="evidence" value="ECO:0007669"/>
    <property type="project" value="UniProtKB-SubCell"/>
</dbReference>
<dbReference type="InterPro" id="IPR011383">
    <property type="entry name" value="N-lys_methylase_SETD6"/>
</dbReference>
<evidence type="ECO:0000256" key="4">
    <source>
        <dbReference type="ARBA" id="ARBA00022691"/>
    </source>
</evidence>
<accession>A0A210PGJ1</accession>
<comment type="caution">
    <text evidence="9">The sequence shown here is derived from an EMBL/GenBank/DDBJ whole genome shotgun (WGS) entry which is preliminary data.</text>
</comment>
<evidence type="ECO:0000256" key="5">
    <source>
        <dbReference type="ARBA" id="ARBA00023242"/>
    </source>
</evidence>
<feature type="domain" description="SET" evidence="8">
    <location>
        <begin position="45"/>
        <end position="273"/>
    </location>
</feature>
<dbReference type="FunFam" id="3.90.1410.10:FF:000007">
    <property type="entry name" value="Ribosomal lysine N-methyltransferase 4"/>
    <property type="match status" value="1"/>
</dbReference>
<comment type="similarity">
    <text evidence="6">Belongs to the class V-like SAM-binding methyltransferase superfamily. Histone-lysine methyltransferase family. SETD6 subfamily.</text>
</comment>
<dbReference type="PANTHER" id="PTHR13271:SF34">
    <property type="entry name" value="N-LYSINE METHYLTRANSFERASE SETD6"/>
    <property type="match status" value="1"/>
</dbReference>
<dbReference type="GO" id="GO:0032259">
    <property type="term" value="P:methylation"/>
    <property type="evidence" value="ECO:0007669"/>
    <property type="project" value="UniProtKB-KW"/>
</dbReference>
<dbReference type="Pfam" id="PF09273">
    <property type="entry name" value="Rubis-subs-bind"/>
    <property type="match status" value="1"/>
</dbReference>
<comment type="function">
    <text evidence="6">Protein-lysine N-methyltransferase.</text>
</comment>
<sequence>MAAPAKRTCEDHSNVSSKISTVSRDETKLEDFLSWTSENKLWLSPKVAVSKQGSCAQYGMLTTDNVDSGECLFKVPRKLLLHPKTCAISRLLKKESAALVSESGWVPLLLALMYEYNNPESTWRPYLDLVPDFRELDLPMFWPESERASLLGSANGILKCVERDIKSLTSEFTTIVLPFVQKHTDVFGPACENVELYKKMVAFVMAYSFTEPVADDEDKEDAPSKSAPMMVPMADILNHVAHNNAELRFEKDFLKMVSTSKIAKGAEVFNTYGMLSNKDELHMYGFSERYPNNDKDTVDIPASVLKTTAENLEANQTDKTLLEEKWEFLMEQEVVGEDDAFVLSNESVETCDELETTLKVLEMTRGEFEEHQEKDGWSEDEGDEEEDGDEKWMFVPNGIPKLKETWKKLLKGCAEKCLALYDTSLEEDEECLASGLDKLSQRQKYVLYTDHGQKLILQKLLDSCS</sequence>
<feature type="region of interest" description="Disordered" evidence="7">
    <location>
        <begin position="367"/>
        <end position="390"/>
    </location>
</feature>
<protein>
    <recommendedName>
        <fullName evidence="6">N-lysine methyltransferase</fullName>
        <ecNumber evidence="6">2.1.1.-</ecNumber>
    </recommendedName>
</protein>
<keyword evidence="10" id="KW-1185">Reference proteome</keyword>
<dbReference type="InterPro" id="IPR044430">
    <property type="entry name" value="SETD6_SET"/>
</dbReference>
<feature type="compositionally biased region" description="Basic and acidic residues" evidence="7">
    <location>
        <begin position="367"/>
        <end position="377"/>
    </location>
</feature>
<dbReference type="Proteomes" id="UP000242188">
    <property type="component" value="Unassembled WGS sequence"/>
</dbReference>
<dbReference type="GO" id="GO:0016279">
    <property type="term" value="F:protein-lysine N-methyltransferase activity"/>
    <property type="evidence" value="ECO:0007669"/>
    <property type="project" value="UniProtKB-UniRule"/>
</dbReference>
<dbReference type="Pfam" id="PF00856">
    <property type="entry name" value="SET"/>
    <property type="match status" value="1"/>
</dbReference>
<dbReference type="InterPro" id="IPR050600">
    <property type="entry name" value="SETD3_SETD6_MTase"/>
</dbReference>
<evidence type="ECO:0000256" key="6">
    <source>
        <dbReference type="PIRNR" id="PIRNR011771"/>
    </source>
</evidence>
<dbReference type="STRING" id="6573.A0A210PGJ1"/>
<dbReference type="Gene3D" id="3.90.1410.10">
    <property type="entry name" value="set domain protein methyltransferase, domain 1"/>
    <property type="match status" value="1"/>
</dbReference>
<keyword evidence="3 6" id="KW-0808">Transferase</keyword>
<dbReference type="InterPro" id="IPR036464">
    <property type="entry name" value="Rubisco_LSMT_subst-bd_sf"/>
</dbReference>
<evidence type="ECO:0000313" key="10">
    <source>
        <dbReference type="Proteomes" id="UP000242188"/>
    </source>
</evidence>
<dbReference type="PROSITE" id="PS50280">
    <property type="entry name" value="SET"/>
    <property type="match status" value="1"/>
</dbReference>
<evidence type="ECO:0000256" key="7">
    <source>
        <dbReference type="SAM" id="MobiDB-lite"/>
    </source>
</evidence>
<evidence type="ECO:0000256" key="2">
    <source>
        <dbReference type="ARBA" id="ARBA00022603"/>
    </source>
</evidence>
<organism evidence="9 10">
    <name type="scientific">Mizuhopecten yessoensis</name>
    <name type="common">Japanese scallop</name>
    <name type="synonym">Patinopecten yessoensis</name>
    <dbReference type="NCBI Taxonomy" id="6573"/>
    <lineage>
        <taxon>Eukaryota</taxon>
        <taxon>Metazoa</taxon>
        <taxon>Spiralia</taxon>
        <taxon>Lophotrochozoa</taxon>
        <taxon>Mollusca</taxon>
        <taxon>Bivalvia</taxon>
        <taxon>Autobranchia</taxon>
        <taxon>Pteriomorphia</taxon>
        <taxon>Pectinida</taxon>
        <taxon>Pectinoidea</taxon>
        <taxon>Pectinidae</taxon>
        <taxon>Mizuhopecten</taxon>
    </lineage>
</organism>
<dbReference type="AlphaFoldDB" id="A0A210PGJ1"/>
<keyword evidence="2 6" id="KW-0489">Methyltransferase</keyword>
<dbReference type="PIRSF" id="PIRSF011771">
    <property type="entry name" value="RMS1_SET"/>
    <property type="match status" value="1"/>
</dbReference>
<evidence type="ECO:0000256" key="3">
    <source>
        <dbReference type="ARBA" id="ARBA00022679"/>
    </source>
</evidence>
<dbReference type="Gene3D" id="3.90.1420.10">
    <property type="entry name" value="Rubisco LSMT, substrate-binding domain"/>
    <property type="match status" value="1"/>
</dbReference>
<dbReference type="InterPro" id="IPR015353">
    <property type="entry name" value="Rubisco_LSMT_subst-bd"/>
</dbReference>
<dbReference type="InterPro" id="IPR001214">
    <property type="entry name" value="SET_dom"/>
</dbReference>
<name>A0A210PGJ1_MIZYE</name>
<evidence type="ECO:0000259" key="8">
    <source>
        <dbReference type="PROSITE" id="PS50280"/>
    </source>
</evidence>
<dbReference type="CDD" id="cd19178">
    <property type="entry name" value="SET_SETD6"/>
    <property type="match status" value="1"/>
</dbReference>
<proteinExistence type="inferred from homology"/>
<keyword evidence="4 6" id="KW-0949">S-adenosyl-L-methionine</keyword>
<gene>
    <name evidence="9" type="ORF">KP79_PYT15952</name>
</gene>
<comment type="subcellular location">
    <subcellularLocation>
        <location evidence="1 6">Nucleus</location>
    </subcellularLocation>
</comment>
<dbReference type="SUPFAM" id="SSF82199">
    <property type="entry name" value="SET domain"/>
    <property type="match status" value="1"/>
</dbReference>
<dbReference type="OrthoDB" id="341421at2759"/>
<evidence type="ECO:0000256" key="1">
    <source>
        <dbReference type="ARBA" id="ARBA00004123"/>
    </source>
</evidence>
<evidence type="ECO:0000313" key="9">
    <source>
        <dbReference type="EMBL" id="OWF35599.1"/>
    </source>
</evidence>